<dbReference type="PANTHER" id="PTHR38459">
    <property type="entry name" value="PROPHAGE BACTOPRENOL-LINKED GLUCOSE TRANSLOCASE HOMOLOG"/>
    <property type="match status" value="1"/>
</dbReference>
<evidence type="ECO:0000256" key="2">
    <source>
        <dbReference type="ARBA" id="ARBA00009399"/>
    </source>
</evidence>
<dbReference type="KEGG" id="tcu:Tcur_3212"/>
<evidence type="ECO:0000313" key="8">
    <source>
        <dbReference type="EMBL" id="ACY98751.1"/>
    </source>
</evidence>
<feature type="transmembrane region" description="Helical" evidence="6">
    <location>
        <begin position="119"/>
        <end position="138"/>
    </location>
</feature>
<dbReference type="InterPro" id="IPR007267">
    <property type="entry name" value="GtrA_DPMS_TM"/>
</dbReference>
<dbReference type="GO" id="GO:0005886">
    <property type="term" value="C:plasma membrane"/>
    <property type="evidence" value="ECO:0007669"/>
    <property type="project" value="TreeGrafter"/>
</dbReference>
<reference evidence="8 9" key="1">
    <citation type="journal article" date="2011" name="Stand. Genomic Sci.">
        <title>Complete genome sequence of Thermomonospora curvata type strain (B9).</title>
        <authorList>
            <person name="Chertkov O."/>
            <person name="Sikorski J."/>
            <person name="Nolan M."/>
            <person name="Lapidus A."/>
            <person name="Lucas S."/>
            <person name="Del Rio T.G."/>
            <person name="Tice H."/>
            <person name="Cheng J.F."/>
            <person name="Goodwin L."/>
            <person name="Pitluck S."/>
            <person name="Liolios K."/>
            <person name="Ivanova N."/>
            <person name="Mavromatis K."/>
            <person name="Mikhailova N."/>
            <person name="Ovchinnikova G."/>
            <person name="Pati A."/>
            <person name="Chen A."/>
            <person name="Palaniappan K."/>
            <person name="Djao O.D."/>
            <person name="Land M."/>
            <person name="Hauser L."/>
            <person name="Chang Y.J."/>
            <person name="Jeffries C.D."/>
            <person name="Brettin T."/>
            <person name="Han C."/>
            <person name="Detter J.C."/>
            <person name="Rohde M."/>
            <person name="Goker M."/>
            <person name="Woyke T."/>
            <person name="Bristow J."/>
            <person name="Eisen J.A."/>
            <person name="Markowitz V."/>
            <person name="Hugenholtz P."/>
            <person name="Klenk H.P."/>
            <person name="Kyrpides N.C."/>
        </authorList>
    </citation>
    <scope>NUCLEOTIDE SEQUENCE [LARGE SCALE GENOMIC DNA]</scope>
    <source>
        <strain evidence="9">ATCC 19995 / DSM 43183 / JCM 3096 / KCTC 9072 / NBRC 15933 / NCIMB 10081 / Henssen B9</strain>
    </source>
</reference>
<feature type="transmembrane region" description="Helical" evidence="6">
    <location>
        <begin position="20"/>
        <end position="41"/>
    </location>
</feature>
<dbReference type="HOGENOM" id="CLU_083873_0_2_11"/>
<protein>
    <submittedName>
        <fullName evidence="8">GtrA family protein</fullName>
    </submittedName>
</protein>
<comment type="similarity">
    <text evidence="2">Belongs to the GtrA family.</text>
</comment>
<proteinExistence type="inferred from homology"/>
<sequence>MSTMQRSRGASDAPSRLHFLCELLRFGTVGTIGTVITIGGANLLRERLWESPVTTVLIPTMISTLFSYLANRHWTFRHRDSDGSGREMALFFGLNGVGMAIQASCTAFTFYTLHLHDALSYNVALVVGLALASAWRYWSYRRWIFTPAVRV</sequence>
<keyword evidence="3 6" id="KW-0812">Transmembrane</keyword>
<dbReference type="Proteomes" id="UP000001918">
    <property type="component" value="Chromosome"/>
</dbReference>
<evidence type="ECO:0000256" key="1">
    <source>
        <dbReference type="ARBA" id="ARBA00004141"/>
    </source>
</evidence>
<evidence type="ECO:0000313" key="9">
    <source>
        <dbReference type="Proteomes" id="UP000001918"/>
    </source>
</evidence>
<dbReference type="AlphaFoldDB" id="D1A9R5"/>
<comment type="subcellular location">
    <subcellularLocation>
        <location evidence="1">Membrane</location>
        <topology evidence="1">Multi-pass membrane protein</topology>
    </subcellularLocation>
</comment>
<name>D1A9R5_THECD</name>
<dbReference type="RefSeq" id="WP_012853535.1">
    <property type="nucleotide sequence ID" value="NC_013510.1"/>
</dbReference>
<dbReference type="InterPro" id="IPR051401">
    <property type="entry name" value="GtrA_CellWall_Glycosyl"/>
</dbReference>
<evidence type="ECO:0000256" key="4">
    <source>
        <dbReference type="ARBA" id="ARBA00022989"/>
    </source>
</evidence>
<dbReference type="STRING" id="471852.Tcur_3212"/>
<evidence type="ECO:0000256" key="3">
    <source>
        <dbReference type="ARBA" id="ARBA00022692"/>
    </source>
</evidence>
<evidence type="ECO:0000256" key="6">
    <source>
        <dbReference type="SAM" id="Phobius"/>
    </source>
</evidence>
<feature type="transmembrane region" description="Helical" evidence="6">
    <location>
        <begin position="53"/>
        <end position="70"/>
    </location>
</feature>
<dbReference type="EMBL" id="CP001738">
    <property type="protein sequence ID" value="ACY98751.1"/>
    <property type="molecule type" value="Genomic_DNA"/>
</dbReference>
<evidence type="ECO:0000256" key="5">
    <source>
        <dbReference type="ARBA" id="ARBA00023136"/>
    </source>
</evidence>
<accession>D1A9R5</accession>
<gene>
    <name evidence="8" type="ordered locus">Tcur_3212</name>
</gene>
<keyword evidence="4 6" id="KW-1133">Transmembrane helix</keyword>
<feature type="domain" description="GtrA/DPMS transmembrane" evidence="7">
    <location>
        <begin position="25"/>
        <end position="145"/>
    </location>
</feature>
<dbReference type="GO" id="GO:0000271">
    <property type="term" value="P:polysaccharide biosynthetic process"/>
    <property type="evidence" value="ECO:0007669"/>
    <property type="project" value="InterPro"/>
</dbReference>
<evidence type="ECO:0000259" key="7">
    <source>
        <dbReference type="Pfam" id="PF04138"/>
    </source>
</evidence>
<dbReference type="PANTHER" id="PTHR38459:SF1">
    <property type="entry name" value="PROPHAGE BACTOPRENOL-LINKED GLUCOSE TRANSLOCASE HOMOLOG"/>
    <property type="match status" value="1"/>
</dbReference>
<dbReference type="eggNOG" id="COG2246">
    <property type="taxonomic scope" value="Bacteria"/>
</dbReference>
<keyword evidence="5 6" id="KW-0472">Membrane</keyword>
<keyword evidence="9" id="KW-1185">Reference proteome</keyword>
<feature type="transmembrane region" description="Helical" evidence="6">
    <location>
        <begin position="90"/>
        <end position="113"/>
    </location>
</feature>
<dbReference type="Pfam" id="PF04138">
    <property type="entry name" value="GtrA_DPMS_TM"/>
    <property type="match status" value="1"/>
</dbReference>
<dbReference type="OrthoDB" id="9807815at2"/>
<organism evidence="8 9">
    <name type="scientific">Thermomonospora curvata (strain ATCC 19995 / DSM 43183 / JCM 3096 / KCTC 9072 / NBRC 15933 / NCIMB 10081 / Henssen B9)</name>
    <dbReference type="NCBI Taxonomy" id="471852"/>
    <lineage>
        <taxon>Bacteria</taxon>
        <taxon>Bacillati</taxon>
        <taxon>Actinomycetota</taxon>
        <taxon>Actinomycetes</taxon>
        <taxon>Streptosporangiales</taxon>
        <taxon>Thermomonosporaceae</taxon>
        <taxon>Thermomonospora</taxon>
    </lineage>
</organism>